<dbReference type="GO" id="GO:0051536">
    <property type="term" value="F:iron-sulfur cluster binding"/>
    <property type="evidence" value="ECO:0007669"/>
    <property type="project" value="UniProtKB-KW"/>
</dbReference>
<evidence type="ECO:0000256" key="3">
    <source>
        <dbReference type="ARBA" id="ARBA00023004"/>
    </source>
</evidence>
<comment type="caution">
    <text evidence="6">The sequence shown here is derived from an EMBL/GenBank/DDBJ whole genome shotgun (WGS) entry which is preliminary data.</text>
</comment>
<dbReference type="SUPFAM" id="SSF102114">
    <property type="entry name" value="Radical SAM enzymes"/>
    <property type="match status" value="1"/>
</dbReference>
<evidence type="ECO:0000313" key="7">
    <source>
        <dbReference type="Proteomes" id="UP000825933"/>
    </source>
</evidence>
<evidence type="ECO:0000256" key="4">
    <source>
        <dbReference type="ARBA" id="ARBA00023014"/>
    </source>
</evidence>
<gene>
    <name evidence="6" type="ORF">K8N75_05795</name>
</gene>
<organism evidence="6 7">
    <name type="scientific">Methanobacterium spitsbergense</name>
    <dbReference type="NCBI Taxonomy" id="2874285"/>
    <lineage>
        <taxon>Archaea</taxon>
        <taxon>Methanobacteriati</taxon>
        <taxon>Methanobacteriota</taxon>
        <taxon>Methanomada group</taxon>
        <taxon>Methanobacteria</taxon>
        <taxon>Methanobacteriales</taxon>
        <taxon>Methanobacteriaceae</taxon>
        <taxon>Methanobacterium</taxon>
    </lineage>
</organism>
<dbReference type="GO" id="GO:0003824">
    <property type="term" value="F:catalytic activity"/>
    <property type="evidence" value="ECO:0007669"/>
    <property type="project" value="InterPro"/>
</dbReference>
<dbReference type="Proteomes" id="UP000825933">
    <property type="component" value="Unassembled WGS sequence"/>
</dbReference>
<name>A0A8T5V125_9EURY</name>
<evidence type="ECO:0000256" key="1">
    <source>
        <dbReference type="ARBA" id="ARBA00022691"/>
    </source>
</evidence>
<dbReference type="PANTHER" id="PTHR43075:SF1">
    <property type="entry name" value="FORMATE LYASE ACTIVATING ENZYME, PUTATIVE (AFU_ORTHOLOGUE AFUA_2G15630)-RELATED"/>
    <property type="match status" value="1"/>
</dbReference>
<dbReference type="Pfam" id="PF04055">
    <property type="entry name" value="Radical_SAM"/>
    <property type="match status" value="1"/>
</dbReference>
<evidence type="ECO:0000313" key="6">
    <source>
        <dbReference type="EMBL" id="MBZ2165551.1"/>
    </source>
</evidence>
<proteinExistence type="predicted"/>
<evidence type="ECO:0000256" key="2">
    <source>
        <dbReference type="ARBA" id="ARBA00022723"/>
    </source>
</evidence>
<keyword evidence="1" id="KW-0949">S-adenosyl-L-methionine</keyword>
<reference evidence="7" key="1">
    <citation type="journal article" date="2022" name="Microbiol. Resour. Announc.">
        <title>Draft Genome Sequence of a Methanogenic Archaeon from West Spitsbergen Permafrost.</title>
        <authorList>
            <person name="Trubitsyn V."/>
            <person name="Rivkina E."/>
            <person name="Shcherbakova V."/>
        </authorList>
    </citation>
    <scope>NUCLEOTIDE SEQUENCE [LARGE SCALE GENOMIC DNA]</scope>
    <source>
        <strain evidence="7">VT</strain>
    </source>
</reference>
<keyword evidence="4" id="KW-0411">Iron-sulfur</keyword>
<dbReference type="InterPro" id="IPR013785">
    <property type="entry name" value="Aldolase_TIM"/>
</dbReference>
<evidence type="ECO:0000259" key="5">
    <source>
        <dbReference type="Pfam" id="PF04055"/>
    </source>
</evidence>
<keyword evidence="2" id="KW-0479">Metal-binding</keyword>
<dbReference type="GO" id="GO:0046872">
    <property type="term" value="F:metal ion binding"/>
    <property type="evidence" value="ECO:0007669"/>
    <property type="project" value="UniProtKB-KW"/>
</dbReference>
<dbReference type="InterPro" id="IPR058240">
    <property type="entry name" value="rSAM_sf"/>
</dbReference>
<keyword evidence="7" id="KW-1185">Reference proteome</keyword>
<accession>A0A8T5V125</accession>
<dbReference type="AlphaFoldDB" id="A0A8T5V125"/>
<dbReference type="SFLD" id="SFLDS00029">
    <property type="entry name" value="Radical_SAM"/>
    <property type="match status" value="1"/>
</dbReference>
<protein>
    <submittedName>
        <fullName evidence="6">Radical SAM protein</fullName>
    </submittedName>
</protein>
<dbReference type="CDD" id="cd01335">
    <property type="entry name" value="Radical_SAM"/>
    <property type="match status" value="1"/>
</dbReference>
<keyword evidence="3" id="KW-0408">Iron</keyword>
<dbReference type="PANTHER" id="PTHR43075">
    <property type="entry name" value="FORMATE LYASE ACTIVATING ENZYME, PUTATIVE (AFU_ORTHOLOGUE AFUA_2G15630)-RELATED"/>
    <property type="match status" value="1"/>
</dbReference>
<dbReference type="SFLD" id="SFLDG01099">
    <property type="entry name" value="Uncharacterised_Radical_SAM_Su"/>
    <property type="match status" value="1"/>
</dbReference>
<dbReference type="InterPro" id="IPR007197">
    <property type="entry name" value="rSAM"/>
</dbReference>
<dbReference type="Gene3D" id="3.20.20.70">
    <property type="entry name" value="Aldolase class I"/>
    <property type="match status" value="1"/>
</dbReference>
<feature type="domain" description="Radical SAM core" evidence="5">
    <location>
        <begin position="125"/>
        <end position="250"/>
    </location>
</feature>
<dbReference type="InterPro" id="IPR040085">
    <property type="entry name" value="MJ0674-like"/>
</dbReference>
<sequence>MHALQGYFRIASNEKPSRLRASSSIPAGNSEDINILWDEHKSLLGEYNQKYVKTSWNEIERPEFSLLDLKIKIADKIFENCVLCESKCIKNRKFESGLCAVKKPYIFSEFLHMGEEPPLIPSHTIFFSGCNFECVYCQNWDISQHPDQGMLLEPEKLARIIDLRRRQGSMNVNFVGGDPTPNMPYILHTMKYSKENIPVVWNSNLYLSKQGMNLLDGFVDLYLTDFKYGNNACAIDLSGIPNYCQIIKRNHKKAYKSAEMIIRHLILPNHIECCSKPLLKWIADNLGLDVVLNIMPQYRPTYNAFKHQDVSTLPTIDEIKEVKSFAEGLGFINLI</sequence>
<dbReference type="EMBL" id="JAIOUQ010000007">
    <property type="protein sequence ID" value="MBZ2165551.1"/>
    <property type="molecule type" value="Genomic_DNA"/>
</dbReference>